<evidence type="ECO:0000313" key="5">
    <source>
        <dbReference type="Proteomes" id="UP000215914"/>
    </source>
</evidence>
<dbReference type="InterPro" id="IPR039774">
    <property type="entry name" value="Sin3-like"/>
</dbReference>
<dbReference type="InParanoid" id="A0A251UH55"/>
<dbReference type="Gramene" id="mRNA:HanXRQr2_Chr06g0253431">
    <property type="protein sequence ID" value="mRNA:HanXRQr2_Chr06g0253431"/>
    <property type="gene ID" value="HanXRQr2_Chr06g0253431"/>
</dbReference>
<protein>
    <submittedName>
        <fullName evidence="4">Putative paired amphipathic helix</fullName>
    </submittedName>
    <submittedName>
        <fullName evidence="3">Transcription regulator Others family</fullName>
    </submittedName>
</protein>
<comment type="subcellular location">
    <subcellularLocation>
        <location evidence="1">Nucleus</location>
    </subcellularLocation>
</comment>
<dbReference type="EMBL" id="CM007895">
    <property type="protein sequence ID" value="OTG22700.1"/>
    <property type="molecule type" value="Genomic_DNA"/>
</dbReference>
<keyword evidence="2" id="KW-0539">Nucleus</keyword>
<keyword evidence="5" id="KW-1185">Reference proteome</keyword>
<evidence type="ECO:0000256" key="2">
    <source>
        <dbReference type="ARBA" id="ARBA00023242"/>
    </source>
</evidence>
<name>A0A251UH55_HELAN</name>
<evidence type="ECO:0000313" key="3">
    <source>
        <dbReference type="EMBL" id="KAF5801897.1"/>
    </source>
</evidence>
<evidence type="ECO:0000256" key="1">
    <source>
        <dbReference type="ARBA" id="ARBA00004123"/>
    </source>
</evidence>
<accession>A0A251UH55</accession>
<reference evidence="4" key="2">
    <citation type="submission" date="2017-02" db="EMBL/GenBank/DDBJ databases">
        <title>Sunflower complete genome.</title>
        <authorList>
            <person name="Langlade N."/>
            <person name="Munos S."/>
        </authorList>
    </citation>
    <scope>NUCLEOTIDE SEQUENCE [LARGE SCALE GENOMIC DNA]</scope>
    <source>
        <tissue evidence="4">Leaves</tissue>
    </source>
</reference>
<reference evidence="3 5" key="1">
    <citation type="journal article" date="2017" name="Nature">
        <title>The sunflower genome provides insights into oil metabolism, flowering and Asterid evolution.</title>
        <authorList>
            <person name="Badouin H."/>
            <person name="Gouzy J."/>
            <person name="Grassa C.J."/>
            <person name="Murat F."/>
            <person name="Staton S.E."/>
            <person name="Cottret L."/>
            <person name="Lelandais-Briere C."/>
            <person name="Owens G.L."/>
            <person name="Carrere S."/>
            <person name="Mayjonade B."/>
            <person name="Legrand L."/>
            <person name="Gill N."/>
            <person name="Kane N.C."/>
            <person name="Bowers J.E."/>
            <person name="Hubner S."/>
            <person name="Bellec A."/>
            <person name="Berard A."/>
            <person name="Berges H."/>
            <person name="Blanchet N."/>
            <person name="Boniface M.C."/>
            <person name="Brunel D."/>
            <person name="Catrice O."/>
            <person name="Chaidir N."/>
            <person name="Claudel C."/>
            <person name="Donnadieu C."/>
            <person name="Faraut T."/>
            <person name="Fievet G."/>
            <person name="Helmstetter N."/>
            <person name="King M."/>
            <person name="Knapp S.J."/>
            <person name="Lai Z."/>
            <person name="Le Paslier M.C."/>
            <person name="Lippi Y."/>
            <person name="Lorenzon L."/>
            <person name="Mandel J.R."/>
            <person name="Marage G."/>
            <person name="Marchand G."/>
            <person name="Marquand E."/>
            <person name="Bret-Mestries E."/>
            <person name="Morien E."/>
            <person name="Nambeesan S."/>
            <person name="Nguyen T."/>
            <person name="Pegot-Espagnet P."/>
            <person name="Pouilly N."/>
            <person name="Raftis F."/>
            <person name="Sallet E."/>
            <person name="Schiex T."/>
            <person name="Thomas J."/>
            <person name="Vandecasteele C."/>
            <person name="Vares D."/>
            <person name="Vear F."/>
            <person name="Vautrin S."/>
            <person name="Crespi M."/>
            <person name="Mangin B."/>
            <person name="Burke J.M."/>
            <person name="Salse J."/>
            <person name="Munos S."/>
            <person name="Vincourt P."/>
            <person name="Rieseberg L.H."/>
            <person name="Langlade N.B."/>
        </authorList>
    </citation>
    <scope>NUCLEOTIDE SEQUENCE [LARGE SCALE GENOMIC DNA]</scope>
    <source>
        <strain evidence="5">cv. SF193</strain>
        <tissue evidence="3">Leaves</tissue>
    </source>
</reference>
<dbReference type="InterPro" id="IPR036600">
    <property type="entry name" value="PAH_sf"/>
</dbReference>
<dbReference type="EMBL" id="MNCJ02000321">
    <property type="protein sequence ID" value="KAF5801897.1"/>
    <property type="molecule type" value="Genomic_DNA"/>
</dbReference>
<dbReference type="STRING" id="4232.A0A251UH55"/>
<gene>
    <name evidence="4" type="ORF">HannXRQ_Chr06g0174361</name>
    <name evidence="3" type="ORF">HanXRQr2_Chr06g0253431</name>
</gene>
<dbReference type="Pfam" id="PF02671">
    <property type="entry name" value="PAH"/>
    <property type="match status" value="1"/>
</dbReference>
<dbReference type="Proteomes" id="UP000215914">
    <property type="component" value="Chromosome 6"/>
</dbReference>
<dbReference type="InterPro" id="IPR003822">
    <property type="entry name" value="PAH"/>
</dbReference>
<dbReference type="Gene3D" id="1.20.1160.11">
    <property type="entry name" value="Paired amphipathic helix"/>
    <property type="match status" value="1"/>
</dbReference>
<proteinExistence type="predicted"/>
<dbReference type="PANTHER" id="PTHR12346">
    <property type="entry name" value="SIN3B-RELATED"/>
    <property type="match status" value="1"/>
</dbReference>
<dbReference type="SUPFAM" id="SSF47762">
    <property type="entry name" value="PAH2 domain"/>
    <property type="match status" value="1"/>
</dbReference>
<dbReference type="GO" id="GO:0003714">
    <property type="term" value="F:transcription corepressor activity"/>
    <property type="evidence" value="ECO:0007669"/>
    <property type="project" value="InterPro"/>
</dbReference>
<dbReference type="PANTHER" id="PTHR12346:SF8">
    <property type="entry name" value="PAIRED AMPHIPATHIC HELIX PROTEIN SIN3-LIKE 2"/>
    <property type="match status" value="1"/>
</dbReference>
<evidence type="ECO:0000313" key="4">
    <source>
        <dbReference type="EMBL" id="OTG22700.1"/>
    </source>
</evidence>
<dbReference type="GO" id="GO:0005634">
    <property type="term" value="C:nucleus"/>
    <property type="evidence" value="ECO:0007669"/>
    <property type="project" value="UniProtKB-SubCell"/>
</dbReference>
<organism evidence="4 5">
    <name type="scientific">Helianthus annuus</name>
    <name type="common">Common sunflower</name>
    <dbReference type="NCBI Taxonomy" id="4232"/>
    <lineage>
        <taxon>Eukaryota</taxon>
        <taxon>Viridiplantae</taxon>
        <taxon>Streptophyta</taxon>
        <taxon>Embryophyta</taxon>
        <taxon>Tracheophyta</taxon>
        <taxon>Spermatophyta</taxon>
        <taxon>Magnoliopsida</taxon>
        <taxon>eudicotyledons</taxon>
        <taxon>Gunneridae</taxon>
        <taxon>Pentapetalae</taxon>
        <taxon>asterids</taxon>
        <taxon>campanulids</taxon>
        <taxon>Asterales</taxon>
        <taxon>Asteraceae</taxon>
        <taxon>Asteroideae</taxon>
        <taxon>Heliantheae alliance</taxon>
        <taxon>Heliantheae</taxon>
        <taxon>Helianthus</taxon>
    </lineage>
</organism>
<sequence length="68" mass="7896">MYRKEHKGINEVYSEVNFCKISKYVLDNVATLFDEHPDLLDEFTRFLPDASAASMIIPIFSMNSKDFC</sequence>
<dbReference type="AlphaFoldDB" id="A0A251UH55"/>
<reference evidence="3" key="3">
    <citation type="submission" date="2020-06" db="EMBL/GenBank/DDBJ databases">
        <title>Helianthus annuus Genome sequencing and assembly Release 2.</title>
        <authorList>
            <person name="Gouzy J."/>
            <person name="Langlade N."/>
            <person name="Munos S."/>
        </authorList>
    </citation>
    <scope>NUCLEOTIDE SEQUENCE</scope>
    <source>
        <tissue evidence="3">Leaves</tissue>
    </source>
</reference>